<feature type="transmembrane region" description="Helical" evidence="1">
    <location>
        <begin position="100"/>
        <end position="117"/>
    </location>
</feature>
<dbReference type="AlphaFoldDB" id="A0AAV1SI92"/>
<keyword evidence="4" id="KW-1185">Reference proteome</keyword>
<keyword evidence="1" id="KW-0812">Transmembrane</keyword>
<evidence type="ECO:0000313" key="4">
    <source>
        <dbReference type="Proteomes" id="UP001314170"/>
    </source>
</evidence>
<dbReference type="PANTHER" id="PTHR23130:SF153">
    <property type="entry name" value="CYTOCHROME B561 DOMAIN-CONTAINING PROTEIN"/>
    <property type="match status" value="1"/>
</dbReference>
<dbReference type="EMBL" id="CAWUPB010001184">
    <property type="protein sequence ID" value="CAK7351459.1"/>
    <property type="molecule type" value="Genomic_DNA"/>
</dbReference>
<evidence type="ECO:0000256" key="1">
    <source>
        <dbReference type="SAM" id="Phobius"/>
    </source>
</evidence>
<proteinExistence type="predicted"/>
<evidence type="ECO:0008006" key="5">
    <source>
        <dbReference type="Google" id="ProtNLM"/>
    </source>
</evidence>
<accession>A0AAV1SI92</accession>
<feature type="signal peptide" evidence="2">
    <location>
        <begin position="1"/>
        <end position="20"/>
    </location>
</feature>
<keyword evidence="2" id="KW-0732">Signal</keyword>
<keyword evidence="1" id="KW-1133">Transmembrane helix</keyword>
<evidence type="ECO:0000256" key="2">
    <source>
        <dbReference type="SAM" id="SignalP"/>
    </source>
</evidence>
<protein>
    <recommendedName>
        <fullName evidence="5">Cytochrome b561 domain-containing protein</fullName>
    </recommendedName>
</protein>
<dbReference type="Proteomes" id="UP001314170">
    <property type="component" value="Unassembled WGS sequence"/>
</dbReference>
<keyword evidence="1" id="KW-0472">Membrane</keyword>
<feature type="transmembrane region" description="Helical" evidence="1">
    <location>
        <begin position="129"/>
        <end position="151"/>
    </location>
</feature>
<gene>
    <name evidence="3" type="ORF">DCAF_LOCUS23864</name>
</gene>
<dbReference type="Gene3D" id="1.20.120.1770">
    <property type="match status" value="1"/>
</dbReference>
<dbReference type="PANTHER" id="PTHR23130">
    <property type="entry name" value="CYTOCHROME B561 AND DOMON DOMAIN-CONTAINING PROTEIN"/>
    <property type="match status" value="1"/>
</dbReference>
<feature type="chain" id="PRO_5043898016" description="Cytochrome b561 domain-containing protein" evidence="2">
    <location>
        <begin position="21"/>
        <end position="169"/>
    </location>
</feature>
<sequence length="169" mass="19665">MSSHCLLILSLILSVQNSSCNEGSLATTVRRTNEWQASSNVENFKPQRNETKNAETTNLRSWDGQIALHRRRHLRDMFALCLQPKRENECSRWWKIYHKILGYGLICMIVANIFQGIDHHQGHAEKWKWTYVGILSVLAFSALVLEIFRFVKPRLHQQMAFDINPNIST</sequence>
<organism evidence="3 4">
    <name type="scientific">Dovyalis caffra</name>
    <dbReference type="NCBI Taxonomy" id="77055"/>
    <lineage>
        <taxon>Eukaryota</taxon>
        <taxon>Viridiplantae</taxon>
        <taxon>Streptophyta</taxon>
        <taxon>Embryophyta</taxon>
        <taxon>Tracheophyta</taxon>
        <taxon>Spermatophyta</taxon>
        <taxon>Magnoliopsida</taxon>
        <taxon>eudicotyledons</taxon>
        <taxon>Gunneridae</taxon>
        <taxon>Pentapetalae</taxon>
        <taxon>rosids</taxon>
        <taxon>fabids</taxon>
        <taxon>Malpighiales</taxon>
        <taxon>Salicaceae</taxon>
        <taxon>Flacourtieae</taxon>
        <taxon>Dovyalis</taxon>
    </lineage>
</organism>
<name>A0AAV1SI92_9ROSI</name>
<evidence type="ECO:0000313" key="3">
    <source>
        <dbReference type="EMBL" id="CAK7351459.1"/>
    </source>
</evidence>
<reference evidence="3 4" key="1">
    <citation type="submission" date="2024-01" db="EMBL/GenBank/DDBJ databases">
        <authorList>
            <person name="Waweru B."/>
        </authorList>
    </citation>
    <scope>NUCLEOTIDE SEQUENCE [LARGE SCALE GENOMIC DNA]</scope>
</reference>
<comment type="caution">
    <text evidence="3">The sequence shown here is derived from an EMBL/GenBank/DDBJ whole genome shotgun (WGS) entry which is preliminary data.</text>
</comment>